<evidence type="ECO:0000313" key="1">
    <source>
        <dbReference type="EMBL" id="KAK5888014.1"/>
    </source>
</evidence>
<sequence length="73" mass="7813">MTEYRAPACRSEALLRSALSFLRLARHTGTITEAAGHAARLNEEQTGAKAAGDNKRGVGGGLEQVQSELMLWS</sequence>
<gene>
    <name evidence="1" type="ORF">CesoFtcFv8_016557</name>
</gene>
<keyword evidence="2" id="KW-1185">Reference proteome</keyword>
<dbReference type="AlphaFoldDB" id="A0AAN8BNK8"/>
<dbReference type="EMBL" id="JAULUE010002058">
    <property type="protein sequence ID" value="KAK5888014.1"/>
    <property type="molecule type" value="Genomic_DNA"/>
</dbReference>
<organism evidence="1 2">
    <name type="scientific">Champsocephalus esox</name>
    <name type="common">pike icefish</name>
    <dbReference type="NCBI Taxonomy" id="159716"/>
    <lineage>
        <taxon>Eukaryota</taxon>
        <taxon>Metazoa</taxon>
        <taxon>Chordata</taxon>
        <taxon>Craniata</taxon>
        <taxon>Vertebrata</taxon>
        <taxon>Euteleostomi</taxon>
        <taxon>Actinopterygii</taxon>
        <taxon>Neopterygii</taxon>
        <taxon>Teleostei</taxon>
        <taxon>Neoteleostei</taxon>
        <taxon>Acanthomorphata</taxon>
        <taxon>Eupercaria</taxon>
        <taxon>Perciformes</taxon>
        <taxon>Notothenioidei</taxon>
        <taxon>Channichthyidae</taxon>
        <taxon>Champsocephalus</taxon>
    </lineage>
</organism>
<protein>
    <submittedName>
        <fullName evidence="1">Uncharacterized protein</fullName>
    </submittedName>
</protein>
<evidence type="ECO:0000313" key="2">
    <source>
        <dbReference type="Proteomes" id="UP001335648"/>
    </source>
</evidence>
<proteinExistence type="predicted"/>
<comment type="caution">
    <text evidence="1">The sequence shown here is derived from an EMBL/GenBank/DDBJ whole genome shotgun (WGS) entry which is preliminary data.</text>
</comment>
<accession>A0AAN8BNK8</accession>
<name>A0AAN8BNK8_9TELE</name>
<reference evidence="1 2" key="1">
    <citation type="journal article" date="2023" name="Mol. Biol. Evol.">
        <title>Genomics of Secondarily Temperate Adaptation in the Only Non-Antarctic Icefish.</title>
        <authorList>
            <person name="Rivera-Colon A.G."/>
            <person name="Rayamajhi N."/>
            <person name="Minhas B.F."/>
            <person name="Madrigal G."/>
            <person name="Bilyk K.T."/>
            <person name="Yoon V."/>
            <person name="Hune M."/>
            <person name="Gregory S."/>
            <person name="Cheng C.H.C."/>
            <person name="Catchen J.M."/>
        </authorList>
    </citation>
    <scope>NUCLEOTIDE SEQUENCE [LARGE SCALE GENOMIC DNA]</scope>
    <source>
        <strain evidence="1">JC2023a</strain>
    </source>
</reference>
<dbReference type="Proteomes" id="UP001335648">
    <property type="component" value="Unassembled WGS sequence"/>
</dbReference>